<accession>A0A095SV65</accession>
<dbReference type="eggNOG" id="COG4775">
    <property type="taxonomic scope" value="Bacteria"/>
</dbReference>
<reference evidence="2 3" key="1">
    <citation type="submission" date="2014-09" db="EMBL/GenBank/DDBJ databases">
        <title>Whole Genome Shotgun of Flavobacterium aquatile LMG 4008.</title>
        <authorList>
            <person name="Gale A.N."/>
            <person name="Pipes S.E."/>
            <person name="Newman J.D."/>
        </authorList>
    </citation>
    <scope>NUCLEOTIDE SEQUENCE [LARGE SCALE GENOMIC DNA]</scope>
    <source>
        <strain evidence="2 3">LMG 4008</strain>
    </source>
</reference>
<gene>
    <name evidence="2" type="ORF">LG45_09455</name>
</gene>
<protein>
    <recommendedName>
        <fullName evidence="4">Outer membrane protein/protective antigen OMA87</fullName>
    </recommendedName>
</protein>
<feature type="signal peptide" evidence="1">
    <location>
        <begin position="1"/>
        <end position="21"/>
    </location>
</feature>
<evidence type="ECO:0000256" key="1">
    <source>
        <dbReference type="SAM" id="SignalP"/>
    </source>
</evidence>
<name>A0A095SV65_9FLAO</name>
<dbReference type="EMBL" id="JRHH01000003">
    <property type="protein sequence ID" value="KGD68492.1"/>
    <property type="molecule type" value="Genomic_DNA"/>
</dbReference>
<proteinExistence type="predicted"/>
<dbReference type="AlphaFoldDB" id="A0A095SV65"/>
<evidence type="ECO:0000313" key="2">
    <source>
        <dbReference type="EMBL" id="KGD68492.1"/>
    </source>
</evidence>
<keyword evidence="1" id="KW-0732">Signal</keyword>
<evidence type="ECO:0000313" key="3">
    <source>
        <dbReference type="Proteomes" id="UP000029554"/>
    </source>
</evidence>
<keyword evidence="3" id="KW-1185">Reference proteome</keyword>
<comment type="caution">
    <text evidence="2">The sequence shown here is derived from an EMBL/GenBank/DDBJ whole genome shotgun (WGS) entry which is preliminary data.</text>
</comment>
<evidence type="ECO:0008006" key="4">
    <source>
        <dbReference type="Google" id="ProtNLM"/>
    </source>
</evidence>
<feature type="chain" id="PRO_5001911297" description="Outer membrane protein/protective antigen OMA87" evidence="1">
    <location>
        <begin position="22"/>
        <end position="612"/>
    </location>
</feature>
<dbReference type="OrthoDB" id="1110633at2"/>
<dbReference type="Proteomes" id="UP000029554">
    <property type="component" value="Unassembled WGS sequence"/>
</dbReference>
<dbReference type="RefSeq" id="WP_035126761.1">
    <property type="nucleotide sequence ID" value="NZ_JRHH01000003.1"/>
</dbReference>
<organism evidence="2 3">
    <name type="scientific">Flavobacterium aquatile LMG 4008 = ATCC 11947</name>
    <dbReference type="NCBI Taxonomy" id="1453498"/>
    <lineage>
        <taxon>Bacteria</taxon>
        <taxon>Pseudomonadati</taxon>
        <taxon>Bacteroidota</taxon>
        <taxon>Flavobacteriia</taxon>
        <taxon>Flavobacteriales</taxon>
        <taxon>Flavobacteriaceae</taxon>
        <taxon>Flavobacterium</taxon>
    </lineage>
</organism>
<sequence length="612" mass="71123">MARRILLLLLLLFSCCYNVSAQEKIVKKDSAKVYKNIEKYSKKRKFTKFLHKLLFRTTKKSSPSKNSIQNKYILKRAFDKNEGKIIRKINVITLDPFGYSVTNKQDIPRNSFEKFGNGFHLKSKEWSIKNLLLIKKNEPLDSLLAKESERLVRRQRRIRSVLIEPIPIANSKDSVDISVRVLDSWSLIPTGSISSSRMNLEVTERNFFGLGHELEHNYSKRFNTNTTGNSTRYTVNNIVNTFANATLFYENDPFHNTRKSVKLERIFYSPLAHWAGGILLENRFYRDSLPDLTGDFENQRFKLETQDFWVGQAFKIFPGKAENFRTTNFVTTIRYQNIKYLETPSIEYNPSLFFTSERNYLASFGITTRKFAEEKYLFNYDIIEDVPYGQVYSITGGFKDKNKTKKGYFGARFAHGHYFNFGYVGTNIEWGSLFNNGRTEETTFRVDINYFTNIINWGNWKIRQFIKPSFVMGINRDSNIKDRININESSGISGFDSVLLFGTKKLIASFQTQTYSPGNWHGFHFNPYFNFSMGMIGNENNFLFDKKLYTSLGIGILINNDYLVFNSFQLSFAYYPSIPNEGSNIFKTNSFKNNDLTIPDYQIGAPTIVPYN</sequence>
<dbReference type="PROSITE" id="PS51257">
    <property type="entry name" value="PROKAR_LIPOPROTEIN"/>
    <property type="match status" value="1"/>
</dbReference>
<dbReference type="STRING" id="1453498.LG45_09455"/>